<dbReference type="SUPFAM" id="SSF55031">
    <property type="entry name" value="Bacterial exopeptidase dimerisation domain"/>
    <property type="match status" value="1"/>
</dbReference>
<gene>
    <name evidence="3" type="ORF">WG926_26300</name>
</gene>
<dbReference type="SUPFAM" id="SSF53187">
    <property type="entry name" value="Zn-dependent exopeptidases"/>
    <property type="match status" value="1"/>
</dbReference>
<reference evidence="3 4" key="1">
    <citation type="submission" date="2024-03" db="EMBL/GenBank/DDBJ databases">
        <title>High-quality draft genome sequencing of Tistrella sp. BH-R2-4.</title>
        <authorList>
            <person name="Dong C."/>
        </authorList>
    </citation>
    <scope>NUCLEOTIDE SEQUENCE [LARGE SCALE GENOMIC DNA]</scope>
    <source>
        <strain evidence="3 4">BH-R2-4</strain>
    </source>
</reference>
<accession>A0ABU9YT51</accession>
<name>A0ABU9YT51_9PROT</name>
<comment type="caution">
    <text evidence="3">The sequence shown here is derived from an EMBL/GenBank/DDBJ whole genome shotgun (WGS) entry which is preliminary data.</text>
</comment>
<dbReference type="InterPro" id="IPR011650">
    <property type="entry name" value="Peptidase_M20_dimer"/>
</dbReference>
<dbReference type="PIRSF" id="PIRSF005962">
    <property type="entry name" value="Pept_M20D_amidohydro"/>
    <property type="match status" value="1"/>
</dbReference>
<dbReference type="EMBL" id="JBBKTW010000015">
    <property type="protein sequence ID" value="MEN2991851.1"/>
    <property type="molecule type" value="Genomic_DNA"/>
</dbReference>
<dbReference type="InterPro" id="IPR036264">
    <property type="entry name" value="Bact_exopeptidase_dim_dom"/>
</dbReference>
<protein>
    <submittedName>
        <fullName evidence="3">M20 aminoacylase family protein</fullName>
    </submittedName>
</protein>
<dbReference type="NCBIfam" id="TIGR01891">
    <property type="entry name" value="amidohydrolases"/>
    <property type="match status" value="1"/>
</dbReference>
<evidence type="ECO:0000313" key="4">
    <source>
        <dbReference type="Proteomes" id="UP001413721"/>
    </source>
</evidence>
<dbReference type="Proteomes" id="UP001413721">
    <property type="component" value="Unassembled WGS sequence"/>
</dbReference>
<dbReference type="Pfam" id="PF01546">
    <property type="entry name" value="Peptidase_M20"/>
    <property type="match status" value="1"/>
</dbReference>
<evidence type="ECO:0000313" key="3">
    <source>
        <dbReference type="EMBL" id="MEN2991851.1"/>
    </source>
</evidence>
<dbReference type="Gene3D" id="3.40.630.10">
    <property type="entry name" value="Zn peptidases"/>
    <property type="match status" value="1"/>
</dbReference>
<dbReference type="InterPro" id="IPR017439">
    <property type="entry name" value="Amidohydrolase"/>
</dbReference>
<dbReference type="CDD" id="cd05666">
    <property type="entry name" value="M20_Acy1-like"/>
    <property type="match status" value="1"/>
</dbReference>
<evidence type="ECO:0000256" key="1">
    <source>
        <dbReference type="ARBA" id="ARBA00022801"/>
    </source>
</evidence>
<dbReference type="InterPro" id="IPR002933">
    <property type="entry name" value="Peptidase_M20"/>
</dbReference>
<evidence type="ECO:0000259" key="2">
    <source>
        <dbReference type="Pfam" id="PF07687"/>
    </source>
</evidence>
<keyword evidence="4" id="KW-1185">Reference proteome</keyword>
<keyword evidence="1" id="KW-0378">Hydrolase</keyword>
<organism evidence="3 4">
    <name type="scientific">Tistrella arctica</name>
    <dbReference type="NCBI Taxonomy" id="3133430"/>
    <lineage>
        <taxon>Bacteria</taxon>
        <taxon>Pseudomonadati</taxon>
        <taxon>Pseudomonadota</taxon>
        <taxon>Alphaproteobacteria</taxon>
        <taxon>Geminicoccales</taxon>
        <taxon>Geminicoccaceae</taxon>
        <taxon>Tistrella</taxon>
    </lineage>
</organism>
<sequence>MPVSAAIDTDIRSHIEAWLPEMISLRHHLHRHPELSFQEHDTAALVADRLTGWGYEVHQGLAGTGVVGTLRLGDGPASVGIRADMDALPILETTGLDYASIHDGRMHACGHDGHTAILLAAARCLAERRQFDGTLRVIFQPAEEHGGGARRMIEDGLFQILPVDRIFGLHNMPGLPTGVFGFRPGPLTAANDDIVITIRGKGGHGAFPDTAIDPILAGAAIVMALQGIVARNVPAARPAVITVGSFHAGTAANVIPDEAVLQLSIRTTDPDTRRLVIRRIHEVAEAQAASCGASATLEVHAGYPAVINDPAATAFARDTAGRMFGQARVHDIADAAMGSEDFAFMLEAVSGCYLVVGNGDGTGPTACMIHNPGYDFNDAILGDAAALWVGVAEASLQG</sequence>
<proteinExistence type="predicted"/>
<dbReference type="PANTHER" id="PTHR11014">
    <property type="entry name" value="PEPTIDASE M20 FAMILY MEMBER"/>
    <property type="match status" value="1"/>
</dbReference>
<dbReference type="Gene3D" id="3.30.70.360">
    <property type="match status" value="1"/>
</dbReference>
<dbReference type="PANTHER" id="PTHR11014:SF63">
    <property type="entry name" value="METALLOPEPTIDASE, PUTATIVE (AFU_ORTHOLOGUE AFUA_6G09600)-RELATED"/>
    <property type="match status" value="1"/>
</dbReference>
<dbReference type="RefSeq" id="WP_345938687.1">
    <property type="nucleotide sequence ID" value="NZ_JBBKTW010000015.1"/>
</dbReference>
<feature type="domain" description="Peptidase M20 dimerisation" evidence="2">
    <location>
        <begin position="195"/>
        <end position="288"/>
    </location>
</feature>
<dbReference type="Pfam" id="PF07687">
    <property type="entry name" value="M20_dimer"/>
    <property type="match status" value="1"/>
</dbReference>